<dbReference type="Proteomes" id="UP000189933">
    <property type="component" value="Unassembled WGS sequence"/>
</dbReference>
<feature type="domain" description="Spermatogenesis-associated protein 20-like TRX" evidence="1">
    <location>
        <begin position="3"/>
        <end position="163"/>
    </location>
</feature>
<organism evidence="2 3">
    <name type="scientific">Carboxydocella sporoproducens DSM 16521</name>
    <dbReference type="NCBI Taxonomy" id="1121270"/>
    <lineage>
        <taxon>Bacteria</taxon>
        <taxon>Bacillati</taxon>
        <taxon>Bacillota</taxon>
        <taxon>Clostridia</taxon>
        <taxon>Eubacteriales</taxon>
        <taxon>Clostridiales Family XVI. Incertae Sedis</taxon>
        <taxon>Carboxydocella</taxon>
    </lineage>
</organism>
<reference evidence="3" key="1">
    <citation type="submission" date="2017-02" db="EMBL/GenBank/DDBJ databases">
        <authorList>
            <person name="Varghese N."/>
            <person name="Submissions S."/>
        </authorList>
    </citation>
    <scope>NUCLEOTIDE SEQUENCE [LARGE SCALE GENOMIC DNA]</scope>
    <source>
        <strain evidence="3">DSM 16521</strain>
    </source>
</reference>
<protein>
    <recommendedName>
        <fullName evidence="1">Spermatogenesis-associated protein 20-like TRX domain-containing protein</fullName>
    </recommendedName>
</protein>
<dbReference type="PANTHER" id="PTHR42899:SF1">
    <property type="entry name" value="SPERMATOGENESIS-ASSOCIATED PROTEIN 20"/>
    <property type="match status" value="1"/>
</dbReference>
<evidence type="ECO:0000313" key="2">
    <source>
        <dbReference type="EMBL" id="SJZ60874.1"/>
    </source>
</evidence>
<dbReference type="InterPro" id="IPR008928">
    <property type="entry name" value="6-hairpin_glycosidase_sf"/>
</dbReference>
<dbReference type="CDD" id="cd02955">
    <property type="entry name" value="SSP411"/>
    <property type="match status" value="1"/>
</dbReference>
<gene>
    <name evidence="2" type="ORF">SAMN02745885_00381</name>
</gene>
<dbReference type="GO" id="GO:0005975">
    <property type="term" value="P:carbohydrate metabolic process"/>
    <property type="evidence" value="ECO:0007669"/>
    <property type="project" value="InterPro"/>
</dbReference>
<keyword evidence="3" id="KW-1185">Reference proteome</keyword>
<dbReference type="OrthoDB" id="9762614at2"/>
<dbReference type="InterPro" id="IPR012341">
    <property type="entry name" value="6hp_glycosidase-like_sf"/>
</dbReference>
<dbReference type="Pfam" id="PF03190">
    <property type="entry name" value="Thioredox_DsbH"/>
    <property type="match status" value="1"/>
</dbReference>
<dbReference type="PANTHER" id="PTHR42899">
    <property type="entry name" value="SPERMATOGENESIS-ASSOCIATED PROTEIN 20"/>
    <property type="match status" value="1"/>
</dbReference>
<name>A0A1T4M2E2_9FIRM</name>
<dbReference type="RefSeq" id="WP_078664534.1">
    <property type="nucleotide sequence ID" value="NZ_FUXM01000003.1"/>
</dbReference>
<dbReference type="SUPFAM" id="SSF52833">
    <property type="entry name" value="Thioredoxin-like"/>
    <property type="match status" value="1"/>
</dbReference>
<dbReference type="InterPro" id="IPR004879">
    <property type="entry name" value="Ssp411-like_TRX"/>
</dbReference>
<evidence type="ECO:0000259" key="1">
    <source>
        <dbReference type="Pfam" id="PF03190"/>
    </source>
</evidence>
<sequence length="651" mass="75941">MANRLATEKSPYLLQHAQNPVDWYPWGEEAFQRAQKEDKPIFLSIGYSTCHWCHVMERESFEDEEVAEILNRYFVSIKVDREERPDVDQVYMTVCQAMTGQGGWPLTIIMTPEKKPFFAGTYFPKQSRHGMPGLVDILQRVAQLWQEEREQLLETGDRIVEAIRQEQPEGETEELKTATFEKAFQHFSRSFDPDYGGFGPPPKFPTPHIAGFLLRYWRLMGEEKALAMVEKTLEAMYLGGIYDHIGYGFSRYSTDRYWLVPHFEKMLYDNALLIYLYSEAYQCTNNPRYARIVTEIITYILREMTHPEGGFYSAQDADSEGEEGKYYVWQPGEVIKILGEGRGQAFCQAYDITVKGNFEGKNIPNLIKSGWVDGFEQEKERLYRHRLQRIPPYKDDKILTAWNGLMIAALAFAGRVWQKEEWTGAAAKAVQFIYRHLFREDGRLLARYREGEAQYPAYLDDYAFLTWGLLELYLTTLKSEYLQKAEKLAEETVDLFWDNTSGGCFFYGHDSEELFLRPKEVYDHALPAGNSVMAYNFWRLWAITGQERWRDLLDKQLQAFAPVVNRVPMAATFFLQVCWLEEQTPLEVTISGRSEEAEIKTLIYQLSRRFRPELVITIKPEDKPLTYMVCHKQACRPPVNNLEELLKMLAE</sequence>
<dbReference type="EMBL" id="FUXM01000003">
    <property type="protein sequence ID" value="SJZ60874.1"/>
    <property type="molecule type" value="Genomic_DNA"/>
</dbReference>
<dbReference type="Gene3D" id="1.50.10.10">
    <property type="match status" value="1"/>
</dbReference>
<evidence type="ECO:0000313" key="3">
    <source>
        <dbReference type="Proteomes" id="UP000189933"/>
    </source>
</evidence>
<dbReference type="InterPro" id="IPR036249">
    <property type="entry name" value="Thioredoxin-like_sf"/>
</dbReference>
<dbReference type="Gene3D" id="3.40.30.10">
    <property type="entry name" value="Glutaredoxin"/>
    <property type="match status" value="1"/>
</dbReference>
<dbReference type="PIRSF" id="PIRSF006402">
    <property type="entry name" value="UCP006402_thioredoxin"/>
    <property type="match status" value="1"/>
</dbReference>
<proteinExistence type="predicted"/>
<dbReference type="AlphaFoldDB" id="A0A1T4M2E2"/>
<accession>A0A1T4M2E2</accession>
<dbReference type="SUPFAM" id="SSF48208">
    <property type="entry name" value="Six-hairpin glycosidases"/>
    <property type="match status" value="1"/>
</dbReference>
<dbReference type="InterPro" id="IPR024705">
    <property type="entry name" value="Ssp411"/>
</dbReference>